<evidence type="ECO:0000313" key="1">
    <source>
        <dbReference type="EMBL" id="KZV98051.1"/>
    </source>
</evidence>
<dbReference type="Proteomes" id="UP000077266">
    <property type="component" value="Unassembled WGS sequence"/>
</dbReference>
<reference evidence="1 2" key="1">
    <citation type="journal article" date="2016" name="Mol. Biol. Evol.">
        <title>Comparative Genomics of Early-Diverging Mushroom-Forming Fungi Provides Insights into the Origins of Lignocellulose Decay Capabilities.</title>
        <authorList>
            <person name="Nagy L.G."/>
            <person name="Riley R."/>
            <person name="Tritt A."/>
            <person name="Adam C."/>
            <person name="Daum C."/>
            <person name="Floudas D."/>
            <person name="Sun H."/>
            <person name="Yadav J.S."/>
            <person name="Pangilinan J."/>
            <person name="Larsson K.H."/>
            <person name="Matsuura K."/>
            <person name="Barry K."/>
            <person name="Labutti K."/>
            <person name="Kuo R."/>
            <person name="Ohm R.A."/>
            <person name="Bhattacharya S.S."/>
            <person name="Shirouzu T."/>
            <person name="Yoshinaga Y."/>
            <person name="Martin F.M."/>
            <person name="Grigoriev I.V."/>
            <person name="Hibbett D.S."/>
        </authorList>
    </citation>
    <scope>NUCLEOTIDE SEQUENCE [LARGE SCALE GENOMIC DNA]</scope>
    <source>
        <strain evidence="1 2">HHB12029</strain>
    </source>
</reference>
<keyword evidence="2" id="KW-1185">Reference proteome</keyword>
<organism evidence="1 2">
    <name type="scientific">Exidia glandulosa HHB12029</name>
    <dbReference type="NCBI Taxonomy" id="1314781"/>
    <lineage>
        <taxon>Eukaryota</taxon>
        <taxon>Fungi</taxon>
        <taxon>Dikarya</taxon>
        <taxon>Basidiomycota</taxon>
        <taxon>Agaricomycotina</taxon>
        <taxon>Agaricomycetes</taxon>
        <taxon>Auriculariales</taxon>
        <taxon>Exidiaceae</taxon>
        <taxon>Exidia</taxon>
    </lineage>
</organism>
<protein>
    <recommendedName>
        <fullName evidence="3">F-box domain-containing protein</fullName>
    </recommendedName>
</protein>
<name>A0A165LMB2_EXIGL</name>
<gene>
    <name evidence="1" type="ORF">EXIGLDRAFT_729215</name>
</gene>
<accession>A0A165LMB2</accession>
<evidence type="ECO:0008006" key="3">
    <source>
        <dbReference type="Google" id="ProtNLM"/>
    </source>
</evidence>
<evidence type="ECO:0000313" key="2">
    <source>
        <dbReference type="Proteomes" id="UP000077266"/>
    </source>
</evidence>
<dbReference type="InParanoid" id="A0A165LMB2"/>
<proteinExistence type="predicted"/>
<sequence>MADLSRLPHELVLLIIEEACRTYVHPHAGWVASLCLVCKSIQSVVSPILYARLFLYEHGMVALNALLLSGAPNRLSLVREVFFDFGACSWFDDPDTVSNGVYADYATLARALDNIRVLSGPSYVVGALANGNPRLRLQLAAVFVTDSTALWRSRAESHSFGMLLRSLNYLHLVMDLERVRYLTSDLALLGGSADAVQFLLFDVLDDLHSPLAVATLDNLIPALSTAVRTVFPNIQRLLLRPRCALEENSHRLTEQFAAWAEIVRDPRIFIDDVFVPIHDGKQYVYDKLDEEDALEGKALWRRGRQLWQGNGQ</sequence>
<dbReference type="EMBL" id="KV425923">
    <property type="protein sequence ID" value="KZV98051.1"/>
    <property type="molecule type" value="Genomic_DNA"/>
</dbReference>
<dbReference type="AlphaFoldDB" id="A0A165LMB2"/>